<keyword evidence="5" id="KW-1185">Reference proteome</keyword>
<protein>
    <recommendedName>
        <fullName evidence="6">SLA1 homology domain-containing protein</fullName>
    </recommendedName>
</protein>
<feature type="region of interest" description="Disordered" evidence="1">
    <location>
        <begin position="356"/>
        <end position="386"/>
    </location>
</feature>
<keyword evidence="2" id="KW-0472">Membrane</keyword>
<evidence type="ECO:0000256" key="2">
    <source>
        <dbReference type="SAM" id="Phobius"/>
    </source>
</evidence>
<sequence length="491" mass="53486" precursor="true">MHGNRVLVAALFLVLELNACAVADDYPLRTWTNDEGQTLDATLKRISGGTAILDDNGTEIRAPISRLSEEDKEWIKKVRELIRWREWTMADNTTQRAKLESFSEDVLVMKTRESEVDVEWSLDELADSDRALLAEVFSTSSNEDENREWDPTLGGGREMLEDGMSPSGMNPAGMNPAEGAPAGVNPSGMRPGEIPIRNIGTVRDWTDNNYKTISAEFRGLDGPNVVLFFKNREWRVPLTDFSFEDQQWVMESLMPDPNAVDPRMVAENNPGGGRMSPPQFGNQPMTAGGSQFDSAHDSITGRMNPGLGSGDEEGMMANNSPAEQDEVASRIAEARAKQMAGLEQKKQDDLERAARLEESANAEDSYDTDPTLASSPSMADNSYRSSNASRSNQAALSSSTYGANASARGSGGPNAFGVLLMYAGLLISAVGGIWTLVVAAQESIVWLLACMFVPFAGLVFIITHWEEASKPFLINLGGTLLMFFGIFVAAM</sequence>
<organism evidence="4 5">
    <name type="scientific">Aeoliella mucimassa</name>
    <dbReference type="NCBI Taxonomy" id="2527972"/>
    <lineage>
        <taxon>Bacteria</taxon>
        <taxon>Pseudomonadati</taxon>
        <taxon>Planctomycetota</taxon>
        <taxon>Planctomycetia</taxon>
        <taxon>Pirellulales</taxon>
        <taxon>Lacipirellulaceae</taxon>
        <taxon>Aeoliella</taxon>
    </lineage>
</organism>
<feature type="transmembrane region" description="Helical" evidence="2">
    <location>
        <begin position="415"/>
        <end position="437"/>
    </location>
</feature>
<gene>
    <name evidence="4" type="ORF">Pan181_08620</name>
</gene>
<dbReference type="Gene3D" id="2.30.30.700">
    <property type="entry name" value="SLA1 homology domain 1"/>
    <property type="match status" value="2"/>
</dbReference>
<evidence type="ECO:0000256" key="1">
    <source>
        <dbReference type="SAM" id="MobiDB-lite"/>
    </source>
</evidence>
<feature type="transmembrane region" description="Helical" evidence="2">
    <location>
        <begin position="471"/>
        <end position="490"/>
    </location>
</feature>
<feature type="region of interest" description="Disordered" evidence="1">
    <location>
        <begin position="266"/>
        <end position="328"/>
    </location>
</feature>
<reference evidence="4 5" key="1">
    <citation type="submission" date="2019-02" db="EMBL/GenBank/DDBJ databases">
        <title>Deep-cultivation of Planctomycetes and their phenomic and genomic characterization uncovers novel biology.</title>
        <authorList>
            <person name="Wiegand S."/>
            <person name="Jogler M."/>
            <person name="Boedeker C."/>
            <person name="Pinto D."/>
            <person name="Vollmers J."/>
            <person name="Rivas-Marin E."/>
            <person name="Kohn T."/>
            <person name="Peeters S.H."/>
            <person name="Heuer A."/>
            <person name="Rast P."/>
            <person name="Oberbeckmann S."/>
            <person name="Bunk B."/>
            <person name="Jeske O."/>
            <person name="Meyerdierks A."/>
            <person name="Storesund J.E."/>
            <person name="Kallscheuer N."/>
            <person name="Luecker S."/>
            <person name="Lage O.M."/>
            <person name="Pohl T."/>
            <person name="Merkel B.J."/>
            <person name="Hornburger P."/>
            <person name="Mueller R.-W."/>
            <person name="Bruemmer F."/>
            <person name="Labrenz M."/>
            <person name="Spormann A.M."/>
            <person name="Op den Camp H."/>
            <person name="Overmann J."/>
            <person name="Amann R."/>
            <person name="Jetten M.S.M."/>
            <person name="Mascher T."/>
            <person name="Medema M.H."/>
            <person name="Devos D.P."/>
            <person name="Kaster A.-K."/>
            <person name="Ovreas L."/>
            <person name="Rohde M."/>
            <person name="Galperin M.Y."/>
            <person name="Jogler C."/>
        </authorList>
    </citation>
    <scope>NUCLEOTIDE SEQUENCE [LARGE SCALE GENOMIC DNA]</scope>
    <source>
        <strain evidence="4 5">Pan181</strain>
    </source>
</reference>
<dbReference type="Proteomes" id="UP000315750">
    <property type="component" value="Chromosome"/>
</dbReference>
<feature type="transmembrane region" description="Helical" evidence="2">
    <location>
        <begin position="444"/>
        <end position="465"/>
    </location>
</feature>
<evidence type="ECO:0008006" key="6">
    <source>
        <dbReference type="Google" id="ProtNLM"/>
    </source>
</evidence>
<feature type="compositionally biased region" description="Polar residues" evidence="1">
    <location>
        <begin position="279"/>
        <end position="293"/>
    </location>
</feature>
<accession>A0A518AIW4</accession>
<dbReference type="EMBL" id="CP036278">
    <property type="protein sequence ID" value="QDU54679.1"/>
    <property type="molecule type" value="Genomic_DNA"/>
</dbReference>
<evidence type="ECO:0000256" key="3">
    <source>
        <dbReference type="SAM" id="SignalP"/>
    </source>
</evidence>
<feature type="signal peptide" evidence="3">
    <location>
        <begin position="1"/>
        <end position="23"/>
    </location>
</feature>
<keyword evidence="2" id="KW-1133">Transmembrane helix</keyword>
<keyword evidence="2" id="KW-0812">Transmembrane</keyword>
<feature type="region of interest" description="Disordered" evidence="1">
    <location>
        <begin position="139"/>
        <end position="195"/>
    </location>
</feature>
<dbReference type="AlphaFoldDB" id="A0A518AIW4"/>
<feature type="compositionally biased region" description="Polar residues" evidence="1">
    <location>
        <begin position="371"/>
        <end position="380"/>
    </location>
</feature>
<proteinExistence type="predicted"/>
<keyword evidence="3" id="KW-0732">Signal</keyword>
<dbReference type="KEGG" id="amuc:Pan181_08620"/>
<evidence type="ECO:0000313" key="4">
    <source>
        <dbReference type="EMBL" id="QDU54679.1"/>
    </source>
</evidence>
<name>A0A518AIW4_9BACT</name>
<evidence type="ECO:0000313" key="5">
    <source>
        <dbReference type="Proteomes" id="UP000315750"/>
    </source>
</evidence>
<feature type="chain" id="PRO_5021777824" description="SLA1 homology domain-containing protein" evidence="3">
    <location>
        <begin position="24"/>
        <end position="491"/>
    </location>
</feature>